<dbReference type="AlphaFoldDB" id="A0AAE8SRH0"/>
<sequence>MFVRKGPYTNAVLRFYISFPDMYPRSPPLVTFSTDIFHPLITPLSNQGYAADLQDNGTSGVSNVEHLPPGGFSLRHGFPDWFGRRGAQRGVGGSPRTPPPQTGKTAASTPESRATPAGDMPGYMRSGPEGVSTYDVLRYMRSVFDDEEALDGVGLQAAGNVGAWYAWRTHRKAQGKVFEGDEEAEEQSAADGVRHPGSWDWDGVWEDRVKAGITGSLSEPVLYGGASGADDVIRFQAMEDVDIETVKDNLIRTLGISR</sequence>
<proteinExistence type="predicted"/>
<dbReference type="CDD" id="cd23814">
    <property type="entry name" value="UEV_AKTIP"/>
    <property type="match status" value="1"/>
</dbReference>
<gene>
    <name evidence="3" type="ORF">DNG_01208</name>
</gene>
<dbReference type="InterPro" id="IPR016135">
    <property type="entry name" value="UBQ-conjugating_enzyme/RWD"/>
</dbReference>
<accession>A0AAE8SRH0</accession>
<feature type="domain" description="UBC core" evidence="2">
    <location>
        <begin position="4"/>
        <end position="42"/>
    </location>
</feature>
<protein>
    <submittedName>
        <fullName evidence="3">Related to ubiquitin-conjugating enzyme</fullName>
    </submittedName>
</protein>
<organism evidence="3 4">
    <name type="scientific">Cephalotrichum gorgonifer</name>
    <dbReference type="NCBI Taxonomy" id="2041049"/>
    <lineage>
        <taxon>Eukaryota</taxon>
        <taxon>Fungi</taxon>
        <taxon>Dikarya</taxon>
        <taxon>Ascomycota</taxon>
        <taxon>Pezizomycotina</taxon>
        <taxon>Sordariomycetes</taxon>
        <taxon>Hypocreomycetidae</taxon>
        <taxon>Microascales</taxon>
        <taxon>Microascaceae</taxon>
        <taxon>Cephalotrichum</taxon>
    </lineage>
</organism>
<evidence type="ECO:0000256" key="1">
    <source>
        <dbReference type="SAM" id="MobiDB-lite"/>
    </source>
</evidence>
<dbReference type="Pfam" id="PF00179">
    <property type="entry name" value="UQ_con"/>
    <property type="match status" value="1"/>
</dbReference>
<feature type="region of interest" description="Disordered" evidence="1">
    <location>
        <begin position="85"/>
        <end position="127"/>
    </location>
</feature>
<evidence type="ECO:0000313" key="4">
    <source>
        <dbReference type="Proteomes" id="UP001187682"/>
    </source>
</evidence>
<feature type="compositionally biased region" description="Polar residues" evidence="1">
    <location>
        <begin position="102"/>
        <end position="112"/>
    </location>
</feature>
<name>A0AAE8SRH0_9PEZI</name>
<dbReference type="Proteomes" id="UP001187682">
    <property type="component" value="Unassembled WGS sequence"/>
</dbReference>
<evidence type="ECO:0000259" key="2">
    <source>
        <dbReference type="Pfam" id="PF00179"/>
    </source>
</evidence>
<comment type="caution">
    <text evidence="3">The sequence shown here is derived from an EMBL/GenBank/DDBJ whole genome shotgun (WGS) entry which is preliminary data.</text>
</comment>
<dbReference type="Gene3D" id="3.10.110.10">
    <property type="entry name" value="Ubiquitin Conjugating Enzyme"/>
    <property type="match status" value="1"/>
</dbReference>
<dbReference type="EMBL" id="ONZQ02000001">
    <property type="protein sequence ID" value="SPN97695.1"/>
    <property type="molecule type" value="Genomic_DNA"/>
</dbReference>
<reference evidence="3" key="1">
    <citation type="submission" date="2018-03" db="EMBL/GenBank/DDBJ databases">
        <authorList>
            <person name="Guldener U."/>
        </authorList>
    </citation>
    <scope>NUCLEOTIDE SEQUENCE</scope>
</reference>
<keyword evidence="4" id="KW-1185">Reference proteome</keyword>
<evidence type="ECO:0000313" key="3">
    <source>
        <dbReference type="EMBL" id="SPN97695.1"/>
    </source>
</evidence>
<dbReference type="SUPFAM" id="SSF54495">
    <property type="entry name" value="UBC-like"/>
    <property type="match status" value="1"/>
</dbReference>
<dbReference type="InterPro" id="IPR000608">
    <property type="entry name" value="UBC"/>
</dbReference>